<proteinExistence type="predicted"/>
<sequence>MKVPQKLQQTIDQLRSHGDIDEIQKRTGFSRYRISQVFNSDDSSDPDVIVAVAEFFQERKEILSDFLPNEDDRVFS</sequence>
<gene>
    <name evidence="1" type="ORF">UFOVP402_56</name>
</gene>
<reference evidence="1" key="1">
    <citation type="submission" date="2020-04" db="EMBL/GenBank/DDBJ databases">
        <authorList>
            <person name="Chiriac C."/>
            <person name="Salcher M."/>
            <person name="Ghai R."/>
            <person name="Kavagutti S V."/>
        </authorList>
    </citation>
    <scope>NUCLEOTIDE SEQUENCE</scope>
</reference>
<protein>
    <submittedName>
        <fullName evidence="1">Uncharacterized protein</fullName>
    </submittedName>
</protein>
<name>A0A6J5M3B6_9CAUD</name>
<accession>A0A6J5M3B6</accession>
<evidence type="ECO:0000313" key="1">
    <source>
        <dbReference type="EMBL" id="CAB4140671.1"/>
    </source>
</evidence>
<organism evidence="1">
    <name type="scientific">uncultured Caudovirales phage</name>
    <dbReference type="NCBI Taxonomy" id="2100421"/>
    <lineage>
        <taxon>Viruses</taxon>
        <taxon>Duplodnaviria</taxon>
        <taxon>Heunggongvirae</taxon>
        <taxon>Uroviricota</taxon>
        <taxon>Caudoviricetes</taxon>
        <taxon>Peduoviridae</taxon>
        <taxon>Maltschvirus</taxon>
        <taxon>Maltschvirus maltsch</taxon>
    </lineage>
</organism>
<dbReference type="EMBL" id="LR796374">
    <property type="protein sequence ID" value="CAB4140671.1"/>
    <property type="molecule type" value="Genomic_DNA"/>
</dbReference>